<accession>A0A286UQY5</accession>
<name>A0A286UQY5_9AGAM</name>
<feature type="region of interest" description="Disordered" evidence="1">
    <location>
        <begin position="699"/>
        <end position="726"/>
    </location>
</feature>
<dbReference type="InterPro" id="IPR024662">
    <property type="entry name" value="Trs65"/>
</dbReference>
<feature type="compositionally biased region" description="Pro residues" evidence="1">
    <location>
        <begin position="518"/>
        <end position="533"/>
    </location>
</feature>
<feature type="domain" description="Trafficking protein particle complex II-specific subunit 65 IgD3" evidence="2">
    <location>
        <begin position="814"/>
        <end position="866"/>
    </location>
</feature>
<feature type="compositionally biased region" description="Low complexity" evidence="1">
    <location>
        <begin position="631"/>
        <end position="645"/>
    </location>
</feature>
<feature type="compositionally biased region" description="Pro residues" evidence="1">
    <location>
        <begin position="621"/>
        <end position="630"/>
    </location>
</feature>
<feature type="compositionally biased region" description="Pro residues" evidence="1">
    <location>
        <begin position="144"/>
        <end position="153"/>
    </location>
</feature>
<keyword evidence="4" id="KW-1185">Reference proteome</keyword>
<dbReference type="PANTHER" id="PTHR28159">
    <property type="entry name" value="TRAFFICKING PROTEIN PARTICLE COMPLEX II-SPECIFIC SUBUNIT 65"/>
    <property type="match status" value="1"/>
</dbReference>
<dbReference type="GO" id="GO:0005802">
    <property type="term" value="C:trans-Golgi network"/>
    <property type="evidence" value="ECO:0007669"/>
    <property type="project" value="TreeGrafter"/>
</dbReference>
<dbReference type="AlphaFoldDB" id="A0A286UQY5"/>
<sequence length="873" mass="95049">MANVEHIFNSCLLELIVPDRVLHLPDNTSSNADEWLQSAKAAGERRHAFFDERLDLFLVAHFPDPDLSVPSSSEGLLSPNALKPPPILLAILNQLQVSLEASYIPSISKDAPTISHPAPPVRTSSSGRTPHALNVSGLGVSYPIHPPQTPSPKPATSESDSKYAYSEGTLLKALLWGEDSSEEEDAFRLLRSSNNKCWTALYRLSLAVVFVKTEFGDPLLCLTTAITLRDKPLAATAQRRYLKRLVEAAGPIPPLFDHIVENAIMPTDTGSEIVKPSNALEELNLLDGLSFDRSKASSNDVYFPTIRLGNNVRKSYALPPLDPRSPTSSVHPKTRALPVLRKSFRKVLGLASGFFVRMRSLIVPQLQLSGAEDGFSENSGEESTVVLSIEIENPTDSEAGFSVDSIEVSIRGETVRVQLIGWGDEGFGNPEKVFPLLIKPNEQYYLMYTVTFLRSSDTDSALQASDNDDFMKMVSFNITGRPFTLNMSSSTDLSFITEPFTSRWNCRLDLDPRRRDQAPPPTDSGPNVMPYPPSPFPISSPRTQQVQDQAAAMAVSQMNITAGAKRHTFGGTTSSHLTPQRPLSLNTPVDTPTSRHSPLGKLGLKPWTVGSPVPSSTPGHLSPPLPPLPGGSPAQTPPQTANPQNYSFPTVPNTPAFPSYNNQPLTPRPNSVTPSFGQIGSIGLGIDARRERASSLGLPMTPAFPITPKARMGADNRSLSGSVRDSKGLGSANKDFIISISLVPPLSLDDNHLNPQRVIRPLDEFSLEIFVFNQSSFIRTLAVSLVDKRRRREERQDSLIPDSDAWKPNSIGFTALESQVRIGPLGPSTCQSVTMRFIALSPGIHTIDGLVLTDLDLNESTNLRSVMDFAVVA</sequence>
<reference evidence="3 4" key="1">
    <citation type="journal article" date="2017" name="Mol. Ecol.">
        <title>Comparative and population genomic landscape of Phellinus noxius: A hypervariable fungus causing root rot in trees.</title>
        <authorList>
            <person name="Chung C.L."/>
            <person name="Lee T.J."/>
            <person name="Akiba M."/>
            <person name="Lee H.H."/>
            <person name="Kuo T.H."/>
            <person name="Liu D."/>
            <person name="Ke H.M."/>
            <person name="Yokoi T."/>
            <person name="Roa M.B."/>
            <person name="Lu M.J."/>
            <person name="Chang Y.Y."/>
            <person name="Ann P.J."/>
            <person name="Tsai J.N."/>
            <person name="Chen C.Y."/>
            <person name="Tzean S.S."/>
            <person name="Ota Y."/>
            <person name="Hattori T."/>
            <person name="Sahashi N."/>
            <person name="Liou R.F."/>
            <person name="Kikuchi T."/>
            <person name="Tsai I.J."/>
        </authorList>
    </citation>
    <scope>NUCLEOTIDE SEQUENCE [LARGE SCALE GENOMIC DNA]</scope>
    <source>
        <strain evidence="3 4">FFPRI411160</strain>
    </source>
</reference>
<dbReference type="Pfam" id="PF12735">
    <property type="entry name" value="IgD3_Trs65"/>
    <property type="match status" value="1"/>
</dbReference>
<proteinExistence type="predicted"/>
<dbReference type="EMBL" id="NBII01000002">
    <property type="protein sequence ID" value="PAV21990.1"/>
    <property type="molecule type" value="Genomic_DNA"/>
</dbReference>
<dbReference type="GO" id="GO:0006891">
    <property type="term" value="P:intra-Golgi vesicle-mediated transport"/>
    <property type="evidence" value="ECO:0007669"/>
    <property type="project" value="InterPro"/>
</dbReference>
<evidence type="ECO:0000259" key="2">
    <source>
        <dbReference type="Pfam" id="PF12735"/>
    </source>
</evidence>
<dbReference type="InParanoid" id="A0A286UQY5"/>
<dbReference type="STRING" id="2282107.A0A286UQY5"/>
<dbReference type="GO" id="GO:1990071">
    <property type="term" value="C:TRAPPII protein complex"/>
    <property type="evidence" value="ECO:0007669"/>
    <property type="project" value="InterPro"/>
</dbReference>
<protein>
    <recommendedName>
        <fullName evidence="2">Trafficking protein particle complex II-specific subunit 65 IgD3 domain-containing protein</fullName>
    </recommendedName>
</protein>
<comment type="caution">
    <text evidence="3">The sequence shown here is derived from an EMBL/GenBank/DDBJ whole genome shotgun (WGS) entry which is preliminary data.</text>
</comment>
<feature type="compositionally biased region" description="Polar residues" evidence="1">
    <location>
        <begin position="570"/>
        <end position="596"/>
    </location>
</feature>
<dbReference type="Proteomes" id="UP000217199">
    <property type="component" value="Unassembled WGS sequence"/>
</dbReference>
<organism evidence="3 4">
    <name type="scientific">Pyrrhoderma noxium</name>
    <dbReference type="NCBI Taxonomy" id="2282107"/>
    <lineage>
        <taxon>Eukaryota</taxon>
        <taxon>Fungi</taxon>
        <taxon>Dikarya</taxon>
        <taxon>Basidiomycota</taxon>
        <taxon>Agaricomycotina</taxon>
        <taxon>Agaricomycetes</taxon>
        <taxon>Hymenochaetales</taxon>
        <taxon>Hymenochaetaceae</taxon>
        <taxon>Pyrrhoderma</taxon>
    </lineage>
</organism>
<gene>
    <name evidence="3" type="ORF">PNOK_0194700</name>
</gene>
<dbReference type="PANTHER" id="PTHR28159:SF1">
    <property type="entry name" value="TRAFFICKING PROTEIN PARTICLE COMPLEX II-SPECIFIC SUBUNIT 65"/>
    <property type="match status" value="1"/>
</dbReference>
<feature type="region of interest" description="Disordered" evidence="1">
    <location>
        <begin position="509"/>
        <end position="533"/>
    </location>
</feature>
<evidence type="ECO:0000313" key="4">
    <source>
        <dbReference type="Proteomes" id="UP000217199"/>
    </source>
</evidence>
<evidence type="ECO:0000256" key="1">
    <source>
        <dbReference type="SAM" id="MobiDB-lite"/>
    </source>
</evidence>
<feature type="region of interest" description="Disordered" evidence="1">
    <location>
        <begin position="139"/>
        <end position="161"/>
    </location>
</feature>
<dbReference type="OrthoDB" id="24630at2759"/>
<evidence type="ECO:0000313" key="3">
    <source>
        <dbReference type="EMBL" id="PAV21990.1"/>
    </source>
</evidence>
<dbReference type="InterPro" id="IPR055420">
    <property type="entry name" value="IgD3_Trs65"/>
</dbReference>
<feature type="region of interest" description="Disordered" evidence="1">
    <location>
        <begin position="566"/>
        <end position="676"/>
    </location>
</feature>
<feature type="compositionally biased region" description="Polar residues" evidence="1">
    <location>
        <begin position="659"/>
        <end position="676"/>
    </location>
</feature>